<dbReference type="Gene3D" id="3.55.50.30">
    <property type="match status" value="1"/>
</dbReference>
<dbReference type="Pfam" id="PF16344">
    <property type="entry name" value="FecR_C"/>
    <property type="match status" value="1"/>
</dbReference>
<keyword evidence="1" id="KW-0472">Membrane</keyword>
<name>A0A1I3LK41_9SPHI</name>
<dbReference type="InterPro" id="IPR012373">
    <property type="entry name" value="Ferrdict_sens_TM"/>
</dbReference>
<proteinExistence type="predicted"/>
<feature type="transmembrane region" description="Helical" evidence="1">
    <location>
        <begin position="89"/>
        <end position="112"/>
    </location>
</feature>
<dbReference type="Proteomes" id="UP000198670">
    <property type="component" value="Unassembled WGS sequence"/>
</dbReference>
<dbReference type="GO" id="GO:0016989">
    <property type="term" value="F:sigma factor antagonist activity"/>
    <property type="evidence" value="ECO:0007669"/>
    <property type="project" value="TreeGrafter"/>
</dbReference>
<dbReference type="InterPro" id="IPR032508">
    <property type="entry name" value="FecR_C"/>
</dbReference>
<feature type="domain" description="Protein FecR C-terminal" evidence="3">
    <location>
        <begin position="322"/>
        <end position="386"/>
    </location>
</feature>
<keyword evidence="1" id="KW-0812">Transmembrane</keyword>
<dbReference type="PANTHER" id="PTHR30273">
    <property type="entry name" value="PERIPLASMIC SIGNAL SENSOR AND SIGMA FACTOR ACTIVATOR FECR-RELATED"/>
    <property type="match status" value="1"/>
</dbReference>
<evidence type="ECO:0000313" key="5">
    <source>
        <dbReference type="Proteomes" id="UP000198670"/>
    </source>
</evidence>
<dbReference type="AlphaFoldDB" id="A0A1I3LK41"/>
<dbReference type="Pfam" id="PF04773">
    <property type="entry name" value="FecR"/>
    <property type="match status" value="1"/>
</dbReference>
<dbReference type="OrthoDB" id="649666at2"/>
<dbReference type="InterPro" id="IPR006860">
    <property type="entry name" value="FecR"/>
</dbReference>
<dbReference type="RefSeq" id="WP_090627406.1">
    <property type="nucleotide sequence ID" value="NZ_FOQO01000006.1"/>
</dbReference>
<evidence type="ECO:0000256" key="1">
    <source>
        <dbReference type="SAM" id="Phobius"/>
    </source>
</evidence>
<dbReference type="PANTHER" id="PTHR30273:SF2">
    <property type="entry name" value="PROTEIN FECR"/>
    <property type="match status" value="1"/>
</dbReference>
<evidence type="ECO:0000259" key="3">
    <source>
        <dbReference type="Pfam" id="PF16344"/>
    </source>
</evidence>
<protein>
    <submittedName>
        <fullName evidence="4">FecR family protein</fullName>
    </submittedName>
</protein>
<keyword evidence="1" id="KW-1133">Transmembrane helix</keyword>
<feature type="domain" description="FecR protein" evidence="2">
    <location>
        <begin position="183"/>
        <end position="279"/>
    </location>
</feature>
<reference evidence="4 5" key="1">
    <citation type="submission" date="2016-10" db="EMBL/GenBank/DDBJ databases">
        <authorList>
            <person name="de Groot N.N."/>
        </authorList>
    </citation>
    <scope>NUCLEOTIDE SEQUENCE [LARGE SCALE GENOMIC DNA]</scope>
    <source>
        <strain evidence="4 5">RK1</strain>
    </source>
</reference>
<dbReference type="EMBL" id="FOQO01000006">
    <property type="protein sequence ID" value="SFI84910.1"/>
    <property type="molecule type" value="Genomic_DNA"/>
</dbReference>
<gene>
    <name evidence="4" type="ORF">SAMN05444682_10653</name>
</gene>
<accession>A0A1I3LK41</accession>
<evidence type="ECO:0000259" key="2">
    <source>
        <dbReference type="Pfam" id="PF04773"/>
    </source>
</evidence>
<organism evidence="4 5">
    <name type="scientific">Parapedobacter indicus</name>
    <dbReference type="NCBI Taxonomy" id="1477437"/>
    <lineage>
        <taxon>Bacteria</taxon>
        <taxon>Pseudomonadati</taxon>
        <taxon>Bacteroidota</taxon>
        <taxon>Sphingobacteriia</taxon>
        <taxon>Sphingobacteriales</taxon>
        <taxon>Sphingobacteriaceae</taxon>
        <taxon>Parapedobacter</taxon>
    </lineage>
</organism>
<sequence length="390" mass="43915">MPADDKLYNAFRIAKILEKYARKEPLAAEEQAEVDQWLAVNGSNRNLVERISDENQLAFDLLELRDTDTESELAKIGNKLRGAANTQKWMWYYTAAAMLLLFLSVGLGIYWYRINSGKPMELTIDMQNDALPGGNRATLTLTDGRTINLNETQTGIVMGDDVAYTDGTTVLEEYVNEGVDEYVLSTPRGGTYQITLPDGTGVWLNAESTLRYPSKFKSNERVVELEGEAYFDVSKQGTMAPFLVKTRGQTIEVLGTQFNVSAYAAEATVRTTLVKGQVRVAVTTQQPQVAVLKPSQQSVVQPEGMVINQVDVQPFIAWKDGYFHFERTPFVEVLAQMSRWYDIELVYEGEIPSQTFSGKMSRNVNLTNVLKLFKGSGIRFRFEHEKLHIE</sequence>
<dbReference type="Gene3D" id="2.60.120.1440">
    <property type="match status" value="1"/>
</dbReference>
<evidence type="ECO:0000313" key="4">
    <source>
        <dbReference type="EMBL" id="SFI84910.1"/>
    </source>
</evidence>
<dbReference type="STRING" id="1477437.SAMN05444682_10653"/>
<keyword evidence="5" id="KW-1185">Reference proteome</keyword>